<dbReference type="AlphaFoldDB" id="A0A0A8E6V0"/>
<sequence>MFSLIITTIIIVLIIYFAITYDSDKSIDNSPVIFRLEYRLVHMFLLWYWSFGFDRNYGLKNFIKAS</sequence>
<name>A0A0A8E6V0_9GAMM</name>
<gene>
    <name evidence="1" type="ORF">SD28_06665</name>
</gene>
<keyword evidence="2" id="KW-1185">Reference proteome</keyword>
<evidence type="ECO:0000313" key="2">
    <source>
        <dbReference type="Proteomes" id="UP000031104"/>
    </source>
</evidence>
<reference evidence="1 2" key="1">
    <citation type="submission" date="2014-12" db="EMBL/GenBank/DDBJ databases">
        <title>Complete genome sequence of Francisella guanzhouensis strain 08HL01032 isolated from air-conditioning system in China.</title>
        <authorList>
            <person name="Svensson D."/>
            <person name="Ohrman C."/>
            <person name="Backman S."/>
            <person name="Karlsson E."/>
            <person name="Nilsson E."/>
            <person name="Bystrom M."/>
            <person name="Larkeryd A."/>
            <person name="Stenberg P."/>
            <person name="Scholtz H.C."/>
            <person name="Forsman M."/>
            <person name="Sjodin A."/>
        </authorList>
    </citation>
    <scope>NUCLEOTIDE SEQUENCE [LARGE SCALE GENOMIC DNA]</scope>
    <source>
        <strain evidence="1 2">08HL01032</strain>
    </source>
</reference>
<dbReference type="EMBL" id="CP010427">
    <property type="protein sequence ID" value="AJC49327.1"/>
    <property type="molecule type" value="Genomic_DNA"/>
</dbReference>
<dbReference type="KEGG" id="fgu:SD28_06665"/>
<organism evidence="1 2">
    <name type="scientific">Allofrancisella guangzhouensis</name>
    <dbReference type="NCBI Taxonomy" id="594679"/>
    <lineage>
        <taxon>Bacteria</taxon>
        <taxon>Pseudomonadati</taxon>
        <taxon>Pseudomonadota</taxon>
        <taxon>Gammaproteobacteria</taxon>
        <taxon>Thiotrichales</taxon>
        <taxon>Francisellaceae</taxon>
        <taxon>Allofrancisella</taxon>
    </lineage>
</organism>
<dbReference type="HOGENOM" id="CLU_2824837_0_0_6"/>
<evidence type="ECO:0000313" key="1">
    <source>
        <dbReference type="EMBL" id="AJC49327.1"/>
    </source>
</evidence>
<dbReference type="Proteomes" id="UP000031104">
    <property type="component" value="Chromosome"/>
</dbReference>
<protein>
    <submittedName>
        <fullName evidence="1">Uncharacterized protein</fullName>
    </submittedName>
</protein>
<proteinExistence type="predicted"/>
<dbReference type="RefSeq" id="WP_039125286.1">
    <property type="nucleotide sequence ID" value="NZ_CP010427.1"/>
</dbReference>
<accession>A0A0A8E6V0</accession>